<dbReference type="RefSeq" id="WP_203005470.1">
    <property type="nucleotide sequence ID" value="NZ_JADWYU010000242.1"/>
</dbReference>
<name>A0A937RF89_9ACTN</name>
<dbReference type="EMBL" id="JAEACQ010000211">
    <property type="protein sequence ID" value="MBL7629107.1"/>
    <property type="molecule type" value="Genomic_DNA"/>
</dbReference>
<reference evidence="2" key="1">
    <citation type="submission" date="2020-12" db="EMBL/GenBank/DDBJ databases">
        <title>Genomic characterization of non-nitrogen-fixing Frankia strains.</title>
        <authorList>
            <person name="Carlos-Shanley C."/>
            <person name="Guerra T."/>
            <person name="Hahn D."/>
        </authorList>
    </citation>
    <scope>NUCLEOTIDE SEQUENCE</scope>
    <source>
        <strain evidence="2">CN6</strain>
    </source>
</reference>
<protein>
    <submittedName>
        <fullName evidence="2">Uncharacterized protein</fullName>
    </submittedName>
</protein>
<evidence type="ECO:0000256" key="1">
    <source>
        <dbReference type="SAM" id="MobiDB-lite"/>
    </source>
</evidence>
<evidence type="ECO:0000313" key="3">
    <source>
        <dbReference type="Proteomes" id="UP000604475"/>
    </source>
</evidence>
<accession>A0A937RF89</accession>
<keyword evidence="3" id="KW-1185">Reference proteome</keyword>
<sequence>MPSGPSEASGATGEPGAGGARRAVRPPTSWLYTVDWAARDAGRRYADGIAEPFTGPGSRQLHTDDL</sequence>
<evidence type="ECO:0000313" key="2">
    <source>
        <dbReference type="EMBL" id="MBL7629107.1"/>
    </source>
</evidence>
<proteinExistence type="predicted"/>
<dbReference type="AlphaFoldDB" id="A0A937RF89"/>
<gene>
    <name evidence="2" type="ORF">I7412_18470</name>
</gene>
<organism evidence="2 3">
    <name type="scientific">Frankia nepalensis</name>
    <dbReference type="NCBI Taxonomy" id="1836974"/>
    <lineage>
        <taxon>Bacteria</taxon>
        <taxon>Bacillati</taxon>
        <taxon>Actinomycetota</taxon>
        <taxon>Actinomycetes</taxon>
        <taxon>Frankiales</taxon>
        <taxon>Frankiaceae</taxon>
        <taxon>Frankia</taxon>
    </lineage>
</organism>
<feature type="region of interest" description="Disordered" evidence="1">
    <location>
        <begin position="1"/>
        <end position="25"/>
    </location>
</feature>
<comment type="caution">
    <text evidence="2">The sequence shown here is derived from an EMBL/GenBank/DDBJ whole genome shotgun (WGS) entry which is preliminary data.</text>
</comment>
<dbReference type="Proteomes" id="UP000604475">
    <property type="component" value="Unassembled WGS sequence"/>
</dbReference>